<proteinExistence type="predicted"/>
<keyword evidence="2" id="KW-1185">Reference proteome</keyword>
<sequence>MGLTLFGILSKINKTYLIYSFVYGVATMLK</sequence>
<evidence type="ECO:0000313" key="2">
    <source>
        <dbReference type="Proteomes" id="UP000002875"/>
    </source>
</evidence>
<geneLocation type="plasmid" evidence="1 2">
    <name>pEMTOL05</name>
</geneLocation>
<dbReference type="EMBL" id="CP002966">
    <property type="protein sequence ID" value="AFK05741.1"/>
    <property type="molecule type" value="Genomic_DNA"/>
</dbReference>
<keyword evidence="1" id="KW-0614">Plasmid</keyword>
<organism evidence="1 2">
    <name type="scientific">Emticicia oligotrophica (strain DSM 17448 / CIP 109782 / MTCC 6937 / GPTSA100-15)</name>
    <dbReference type="NCBI Taxonomy" id="929562"/>
    <lineage>
        <taxon>Bacteria</taxon>
        <taxon>Pseudomonadati</taxon>
        <taxon>Bacteroidota</taxon>
        <taxon>Cytophagia</taxon>
        <taxon>Cytophagales</taxon>
        <taxon>Leadbetterellaceae</taxon>
        <taxon>Emticicia</taxon>
    </lineage>
</organism>
<name>A0ABN4AWJ4_EMTOG</name>
<gene>
    <name evidence="1" type="ordered locus">Emtol_0007</name>
</gene>
<protein>
    <submittedName>
        <fullName evidence="1">Uncharacterized protein</fullName>
    </submittedName>
</protein>
<evidence type="ECO:0000313" key="1">
    <source>
        <dbReference type="EMBL" id="AFK05741.1"/>
    </source>
</evidence>
<reference evidence="1 2" key="1">
    <citation type="submission" date="2011-07" db="EMBL/GenBank/DDBJ databases">
        <title>The complete genome of plasmid 5 of Emticicia oligotrophica DSM 17448.</title>
        <authorList>
            <consortium name="US DOE Joint Genome Institute (JGI-PGF)"/>
            <person name="Lucas S."/>
            <person name="Han J."/>
            <person name="Lapidus A."/>
            <person name="Bruce D."/>
            <person name="Goodwin L."/>
            <person name="Pitluck S."/>
            <person name="Peters L."/>
            <person name="Kyrpides N."/>
            <person name="Mavromatis K."/>
            <person name="Ivanova N."/>
            <person name="Ovchinnikova G."/>
            <person name="Teshima H."/>
            <person name="Detter J.C."/>
            <person name="Tapia R."/>
            <person name="Han C."/>
            <person name="Land M."/>
            <person name="Hauser L."/>
            <person name="Markowitz V."/>
            <person name="Cheng J.-F."/>
            <person name="Hugenholtz P."/>
            <person name="Woyke T."/>
            <person name="Wu D."/>
            <person name="Tindall B."/>
            <person name="Pomrenke H."/>
            <person name="Brambilla E."/>
            <person name="Klenk H.-P."/>
            <person name="Eisen J.A."/>
        </authorList>
    </citation>
    <scope>NUCLEOTIDE SEQUENCE [LARGE SCALE GENOMIC DNA]</scope>
    <source>
        <strain evidence="2">DSM 17448 / GPTSA100-15</strain>
        <plasmid evidence="1 2">pEMTOL05</plasmid>
    </source>
</reference>
<dbReference type="Proteomes" id="UP000002875">
    <property type="component" value="Plasmid pEMTOL05"/>
</dbReference>
<accession>A0ABN4AWJ4</accession>